<sequence>MTEIDYEHLSDGAKRRVAAFALSKGLSIAEALEAIAIEFLAMGGPSQMRRPKARLYQLAPKEGLKRDANKGVSRNE</sequence>
<dbReference type="Proteomes" id="UP000270524">
    <property type="component" value="Unassembled WGS sequence"/>
</dbReference>
<name>A0A3M3QM40_PSECA</name>
<dbReference type="RefSeq" id="WP_057413915.1">
    <property type="nucleotide sequence ID" value="NZ_RBPH01000029.1"/>
</dbReference>
<gene>
    <name evidence="2" type="ORF">ALQ51_01728</name>
    <name evidence="1" type="ORF">ALQ53_102470</name>
</gene>
<accession>A0A3M3QM40</accession>
<evidence type="ECO:0000313" key="1">
    <source>
        <dbReference type="EMBL" id="RMN85060.1"/>
    </source>
</evidence>
<dbReference type="AlphaFoldDB" id="A0A3M3QM40"/>
<evidence type="ECO:0000313" key="4">
    <source>
        <dbReference type="Proteomes" id="UP000270524"/>
    </source>
</evidence>
<dbReference type="Proteomes" id="UP000269335">
    <property type="component" value="Unassembled WGS sequence"/>
</dbReference>
<protein>
    <submittedName>
        <fullName evidence="2">Uncharacterized protein</fullName>
    </submittedName>
</protein>
<evidence type="ECO:0000313" key="2">
    <source>
        <dbReference type="EMBL" id="RMO05600.1"/>
    </source>
</evidence>
<evidence type="ECO:0000313" key="3">
    <source>
        <dbReference type="Proteomes" id="UP000269335"/>
    </source>
</evidence>
<dbReference type="EMBL" id="RBPJ01000004">
    <property type="protein sequence ID" value="RMO05600.1"/>
    <property type="molecule type" value="Genomic_DNA"/>
</dbReference>
<comment type="caution">
    <text evidence="2">The sequence shown here is derived from an EMBL/GenBank/DDBJ whole genome shotgun (WGS) entry which is preliminary data.</text>
</comment>
<dbReference type="EMBL" id="RBPH01000029">
    <property type="protein sequence ID" value="RMN85060.1"/>
    <property type="molecule type" value="Genomic_DNA"/>
</dbReference>
<organism evidence="2 4">
    <name type="scientific">Pseudomonas cannabina</name>
    <dbReference type="NCBI Taxonomy" id="86840"/>
    <lineage>
        <taxon>Bacteria</taxon>
        <taxon>Pseudomonadati</taxon>
        <taxon>Pseudomonadota</taxon>
        <taxon>Gammaproteobacteria</taxon>
        <taxon>Pseudomonadales</taxon>
        <taxon>Pseudomonadaceae</taxon>
        <taxon>Pseudomonas</taxon>
    </lineage>
</organism>
<reference evidence="3 4" key="1">
    <citation type="submission" date="2018-08" db="EMBL/GenBank/DDBJ databases">
        <title>Recombination of ecologically and evolutionarily significant loci maintains genetic cohesion in the Pseudomonas syringae species complex.</title>
        <authorList>
            <person name="Dillon M."/>
            <person name="Thakur S."/>
            <person name="Almeida R.N.D."/>
            <person name="Weir B.S."/>
            <person name="Guttman D.S."/>
        </authorList>
    </citation>
    <scope>NUCLEOTIDE SEQUENCE [LARGE SCALE GENOMIC DNA]</scope>
    <source>
        <strain evidence="1 3">ICMP 15201</strain>
        <strain evidence="2 4">ICMP 15203</strain>
    </source>
</reference>
<proteinExistence type="predicted"/>